<dbReference type="SUPFAM" id="SSF47413">
    <property type="entry name" value="lambda repressor-like DNA-binding domains"/>
    <property type="match status" value="1"/>
</dbReference>
<dbReference type="AlphaFoldDB" id="A0A3G4VEM6"/>
<organism evidence="1 2">
    <name type="scientific">Vibrio mediterranei</name>
    <dbReference type="NCBI Taxonomy" id="689"/>
    <lineage>
        <taxon>Bacteria</taxon>
        <taxon>Pseudomonadati</taxon>
        <taxon>Pseudomonadota</taxon>
        <taxon>Gammaproteobacteria</taxon>
        <taxon>Vibrionales</taxon>
        <taxon>Vibrionaceae</taxon>
        <taxon>Vibrio</taxon>
    </lineage>
</organism>
<protein>
    <submittedName>
        <fullName evidence="1">Transcriptional regulator</fullName>
    </submittedName>
</protein>
<evidence type="ECO:0000313" key="2">
    <source>
        <dbReference type="Proteomes" id="UP000279760"/>
    </source>
</evidence>
<reference evidence="1 2" key="1">
    <citation type="submission" date="2018-11" db="EMBL/GenBank/DDBJ databases">
        <title>Complete Genome Sequence of Vbrio mediterranei 117-T6: a Potential Pathogen Bacteria Isolated from the Conchocelis of Pyropia.</title>
        <authorList>
            <person name="Liu Q."/>
        </authorList>
    </citation>
    <scope>NUCLEOTIDE SEQUENCE [LARGE SCALE GENOMIC DNA]</scope>
    <source>
        <strain evidence="1 2">117-T6</strain>
    </source>
</reference>
<dbReference type="InterPro" id="IPR010982">
    <property type="entry name" value="Lambda_DNA-bd_dom_sf"/>
</dbReference>
<dbReference type="CDD" id="cd00093">
    <property type="entry name" value="HTH_XRE"/>
    <property type="match status" value="1"/>
</dbReference>
<dbReference type="SMART" id="SM00530">
    <property type="entry name" value="HTH_XRE"/>
    <property type="match status" value="1"/>
</dbReference>
<dbReference type="InterPro" id="IPR001387">
    <property type="entry name" value="Cro/C1-type_HTH"/>
</dbReference>
<dbReference type="Proteomes" id="UP000279760">
    <property type="component" value="Chromosome 2"/>
</dbReference>
<dbReference type="GeneID" id="64089153"/>
<name>A0A3G4VEM6_9VIBR</name>
<dbReference type="RefSeq" id="WP_031493969.1">
    <property type="nucleotide sequence ID" value="NZ_CP033578.1"/>
</dbReference>
<dbReference type="EMBL" id="CP033578">
    <property type="protein sequence ID" value="AYV23257.1"/>
    <property type="molecule type" value="Genomic_DNA"/>
</dbReference>
<accession>A0A3G4VEM6</accession>
<dbReference type="GO" id="GO:0003677">
    <property type="term" value="F:DNA binding"/>
    <property type="evidence" value="ECO:0007669"/>
    <property type="project" value="InterPro"/>
</dbReference>
<evidence type="ECO:0000313" key="1">
    <source>
        <dbReference type="EMBL" id="AYV23257.1"/>
    </source>
</evidence>
<proteinExistence type="predicted"/>
<sequence>MDAIAKQICEELKRALKNSKMSYLDVAKALQVSEVSVKRMLNLHQPLSISRMNDIAALIQTPLSTIVLNAENAVSEVPTYTEQQDSAFCQSPELYTLIAGIIDEYLSADDLMQRYDLDKQSMYLYLRDLENVGLIALSEGLEFKLSVPRHIAFGKHSQFSNFFKNQVIDALKAEVQEIDPDDNNVYLISAKLTLTEEEFHQYNLELEELMINAHKLSQSRYDCTERYNEYTIVDMGAKGEFQPKLKLPGPHSSIKR</sequence>
<gene>
    <name evidence="1" type="ORF">ECB94_18295</name>
</gene>
<dbReference type="Gene3D" id="1.10.260.40">
    <property type="entry name" value="lambda repressor-like DNA-binding domains"/>
    <property type="match status" value="1"/>
</dbReference>